<keyword evidence="3" id="KW-1185">Reference proteome</keyword>
<evidence type="ECO:0000256" key="1">
    <source>
        <dbReference type="SAM" id="MobiDB-lite"/>
    </source>
</evidence>
<dbReference type="OrthoDB" id="3127336at2759"/>
<organism evidence="2 3">
    <name type="scientific">Gymnopilus dilepis</name>
    <dbReference type="NCBI Taxonomy" id="231916"/>
    <lineage>
        <taxon>Eukaryota</taxon>
        <taxon>Fungi</taxon>
        <taxon>Dikarya</taxon>
        <taxon>Basidiomycota</taxon>
        <taxon>Agaricomycotina</taxon>
        <taxon>Agaricomycetes</taxon>
        <taxon>Agaricomycetidae</taxon>
        <taxon>Agaricales</taxon>
        <taxon>Agaricineae</taxon>
        <taxon>Hymenogastraceae</taxon>
        <taxon>Gymnopilus</taxon>
    </lineage>
</organism>
<evidence type="ECO:0000313" key="3">
    <source>
        <dbReference type="Proteomes" id="UP000284706"/>
    </source>
</evidence>
<comment type="caution">
    <text evidence="2">The sequence shown here is derived from an EMBL/GenBank/DDBJ whole genome shotgun (WGS) entry which is preliminary data.</text>
</comment>
<feature type="region of interest" description="Disordered" evidence="1">
    <location>
        <begin position="135"/>
        <end position="168"/>
    </location>
</feature>
<dbReference type="AlphaFoldDB" id="A0A409X095"/>
<protein>
    <submittedName>
        <fullName evidence="2">Uncharacterized protein</fullName>
    </submittedName>
</protein>
<sequence>MVGLSSGKLRTRSTACASLIPLSFFHSVTHPLPPSLSFAFLAPPSNEDVGFPQDEWGRRHIGWTHGMGGPTGIDKGVRTGERFPCVFVPTLPWRRLCPLAVQKRDGGGSFPLPLRQPQPHLPRVEERVGGGLTRLHNLDQRRHHLPTPSSLEKTSRRRGGEPNSAHLRSLAGSEPHFLRIKQRVGGGGSALWCPAGVVAAAVAAAPTLSACHPKLREWVACWALCPAPPCFWFVSQDKLGSWLALLHPPTLDIDPPLCHPRAMCEFRLDTCGIADALTPHVPCLHD</sequence>
<evidence type="ECO:0000313" key="2">
    <source>
        <dbReference type="EMBL" id="PPQ84177.1"/>
    </source>
</evidence>
<proteinExistence type="predicted"/>
<gene>
    <name evidence="2" type="ORF">CVT26_015257</name>
</gene>
<dbReference type="EMBL" id="NHYE01004517">
    <property type="protein sequence ID" value="PPQ84177.1"/>
    <property type="molecule type" value="Genomic_DNA"/>
</dbReference>
<dbReference type="InParanoid" id="A0A409X095"/>
<name>A0A409X095_9AGAR</name>
<reference evidence="2 3" key="1">
    <citation type="journal article" date="2018" name="Evol. Lett.">
        <title>Horizontal gene cluster transfer increased hallucinogenic mushroom diversity.</title>
        <authorList>
            <person name="Reynolds H.T."/>
            <person name="Vijayakumar V."/>
            <person name="Gluck-Thaler E."/>
            <person name="Korotkin H.B."/>
            <person name="Matheny P.B."/>
            <person name="Slot J.C."/>
        </authorList>
    </citation>
    <scope>NUCLEOTIDE SEQUENCE [LARGE SCALE GENOMIC DNA]</scope>
    <source>
        <strain evidence="2 3">SRW20</strain>
    </source>
</reference>
<accession>A0A409X095</accession>
<dbReference type="Proteomes" id="UP000284706">
    <property type="component" value="Unassembled WGS sequence"/>
</dbReference>